<evidence type="ECO:0000313" key="3">
    <source>
        <dbReference type="Proteomes" id="UP000608890"/>
    </source>
</evidence>
<name>A0A917U1P6_9ACTN</name>
<sequence length="449" mass="49828">MARFLVTCWPFTGHVFPQLSIATALRERGHEVAFYTGEKARSTIEQAGFPVFGFSFVDERRVYSLIEVLERGEPGNRPKPGLLRDTLRHWLVETIPDQVADLEPLLRRWRPDVLITDLSMWAPIVVLWQRDHIPVALASTFLGPLIPGPGAPPWGFGLAPANSAWARLRNRALNRLTDLAATGVRRRVDAIRAEHDLPPLGESVNAFTARLPLYLVGNIPQLDHHRTDLPPTVHYVGPCIWHPPATDTDRTWMSSIPTDTPWVHVTEGTSHHQSDPFLLRAAVRGLAGEPVQVIATTGTQRDPHTLHLDPPAPNIHTTQWLSHTHLLPHCAAVITTGGAATIMAALQHGKPLIIVPTTWDKPDNARRITDAGLGITINPKHCTPNRLRTATQEILTNPTYRTNAHTIAQHLATTNGPTHAAHLLETLTTHRTAAPEPNHRRALRARRET</sequence>
<dbReference type="PANTHER" id="PTHR48050">
    <property type="entry name" value="STEROL 3-BETA-GLUCOSYLTRANSFERASE"/>
    <property type="match status" value="1"/>
</dbReference>
<feature type="domain" description="Erythromycin biosynthesis protein CIII-like C-terminal" evidence="1">
    <location>
        <begin position="293"/>
        <end position="426"/>
    </location>
</feature>
<gene>
    <name evidence="2" type="ORF">GCM10011608_41360</name>
</gene>
<keyword evidence="3" id="KW-1185">Reference proteome</keyword>
<dbReference type="PANTHER" id="PTHR48050:SF13">
    <property type="entry name" value="STEROL 3-BETA-GLUCOSYLTRANSFERASE UGT80A2"/>
    <property type="match status" value="1"/>
</dbReference>
<dbReference type="EMBL" id="BMNB01000020">
    <property type="protein sequence ID" value="GGM52226.1"/>
    <property type="molecule type" value="Genomic_DNA"/>
</dbReference>
<dbReference type="InterPro" id="IPR050426">
    <property type="entry name" value="Glycosyltransferase_28"/>
</dbReference>
<dbReference type="Gene3D" id="3.40.50.2000">
    <property type="entry name" value="Glycogen Phosphorylase B"/>
    <property type="match status" value="2"/>
</dbReference>
<proteinExistence type="predicted"/>
<dbReference type="GO" id="GO:0017000">
    <property type="term" value="P:antibiotic biosynthetic process"/>
    <property type="evidence" value="ECO:0007669"/>
    <property type="project" value="UniProtKB-ARBA"/>
</dbReference>
<reference evidence="2" key="1">
    <citation type="journal article" date="2014" name="Int. J. Syst. Evol. Microbiol.">
        <title>Complete genome sequence of Corynebacterium casei LMG S-19264T (=DSM 44701T), isolated from a smear-ripened cheese.</title>
        <authorList>
            <consortium name="US DOE Joint Genome Institute (JGI-PGF)"/>
            <person name="Walter F."/>
            <person name="Albersmeier A."/>
            <person name="Kalinowski J."/>
            <person name="Ruckert C."/>
        </authorList>
    </citation>
    <scope>NUCLEOTIDE SEQUENCE</scope>
    <source>
        <strain evidence="2">CGMCC 4.7312</strain>
    </source>
</reference>
<dbReference type="Proteomes" id="UP000608890">
    <property type="component" value="Unassembled WGS sequence"/>
</dbReference>
<dbReference type="RefSeq" id="WP_189046815.1">
    <property type="nucleotide sequence ID" value="NZ_BMNB01000020.1"/>
</dbReference>
<dbReference type="GO" id="GO:0008194">
    <property type="term" value="F:UDP-glycosyltransferase activity"/>
    <property type="evidence" value="ECO:0007669"/>
    <property type="project" value="InterPro"/>
</dbReference>
<dbReference type="Pfam" id="PF06722">
    <property type="entry name" value="EryCIII-like_C"/>
    <property type="match status" value="1"/>
</dbReference>
<organism evidence="2 3">
    <name type="scientific">Micromonospora sonchi</name>
    <dbReference type="NCBI Taxonomy" id="1763543"/>
    <lineage>
        <taxon>Bacteria</taxon>
        <taxon>Bacillati</taxon>
        <taxon>Actinomycetota</taxon>
        <taxon>Actinomycetes</taxon>
        <taxon>Micromonosporales</taxon>
        <taxon>Micromonosporaceae</taxon>
        <taxon>Micromonospora</taxon>
    </lineage>
</organism>
<dbReference type="SUPFAM" id="SSF53756">
    <property type="entry name" value="UDP-Glycosyltransferase/glycogen phosphorylase"/>
    <property type="match status" value="1"/>
</dbReference>
<accession>A0A917U1P6</accession>
<protein>
    <submittedName>
        <fullName evidence="2">Glycosyl transferase</fullName>
    </submittedName>
</protein>
<dbReference type="AlphaFoldDB" id="A0A917U1P6"/>
<dbReference type="InterPro" id="IPR002213">
    <property type="entry name" value="UDP_glucos_trans"/>
</dbReference>
<dbReference type="InterPro" id="IPR010610">
    <property type="entry name" value="EryCIII-like_C"/>
</dbReference>
<evidence type="ECO:0000259" key="1">
    <source>
        <dbReference type="Pfam" id="PF06722"/>
    </source>
</evidence>
<dbReference type="CDD" id="cd03784">
    <property type="entry name" value="GT1_Gtf-like"/>
    <property type="match status" value="1"/>
</dbReference>
<comment type="caution">
    <text evidence="2">The sequence shown here is derived from an EMBL/GenBank/DDBJ whole genome shotgun (WGS) entry which is preliminary data.</text>
</comment>
<reference evidence="2" key="2">
    <citation type="submission" date="2020-09" db="EMBL/GenBank/DDBJ databases">
        <authorList>
            <person name="Sun Q."/>
            <person name="Zhou Y."/>
        </authorList>
    </citation>
    <scope>NUCLEOTIDE SEQUENCE</scope>
    <source>
        <strain evidence="2">CGMCC 4.7312</strain>
    </source>
</reference>
<dbReference type="GO" id="GO:0016758">
    <property type="term" value="F:hexosyltransferase activity"/>
    <property type="evidence" value="ECO:0007669"/>
    <property type="project" value="UniProtKB-ARBA"/>
</dbReference>
<evidence type="ECO:0000313" key="2">
    <source>
        <dbReference type="EMBL" id="GGM52226.1"/>
    </source>
</evidence>
<keyword evidence="2" id="KW-0808">Transferase</keyword>